<dbReference type="OrthoDB" id="3243413at2759"/>
<gene>
    <name evidence="1" type="ORF">SCP_0305590</name>
</gene>
<dbReference type="GeneID" id="38777756"/>
<dbReference type="AlphaFoldDB" id="A0A401GFA2"/>
<dbReference type="Proteomes" id="UP000287166">
    <property type="component" value="Unassembled WGS sequence"/>
</dbReference>
<evidence type="ECO:0000313" key="2">
    <source>
        <dbReference type="Proteomes" id="UP000287166"/>
    </source>
</evidence>
<keyword evidence="2" id="KW-1185">Reference proteome</keyword>
<name>A0A401GFA2_9APHY</name>
<sequence>MPKRPPPVQAKEESRFLTVVHPYPAHANMELEDARKNFTYWIAACIGQENILAFFHKPLVRHTLSDVSLINLIVL</sequence>
<dbReference type="InParanoid" id="A0A401GFA2"/>
<dbReference type="EMBL" id="BFAD01000003">
    <property type="protein sequence ID" value="GBE80839.1"/>
    <property type="molecule type" value="Genomic_DNA"/>
</dbReference>
<protein>
    <submittedName>
        <fullName evidence="1">Uncharacterized protein</fullName>
    </submittedName>
</protein>
<organism evidence="1 2">
    <name type="scientific">Sparassis crispa</name>
    <dbReference type="NCBI Taxonomy" id="139825"/>
    <lineage>
        <taxon>Eukaryota</taxon>
        <taxon>Fungi</taxon>
        <taxon>Dikarya</taxon>
        <taxon>Basidiomycota</taxon>
        <taxon>Agaricomycotina</taxon>
        <taxon>Agaricomycetes</taxon>
        <taxon>Polyporales</taxon>
        <taxon>Sparassidaceae</taxon>
        <taxon>Sparassis</taxon>
    </lineage>
</organism>
<accession>A0A401GFA2</accession>
<reference evidence="1 2" key="1">
    <citation type="journal article" date="2018" name="Sci. Rep.">
        <title>Genome sequence of the cauliflower mushroom Sparassis crispa (Hanabiratake) and its association with beneficial usage.</title>
        <authorList>
            <person name="Kiyama R."/>
            <person name="Furutani Y."/>
            <person name="Kawaguchi K."/>
            <person name="Nakanishi T."/>
        </authorList>
    </citation>
    <scope>NUCLEOTIDE SEQUENCE [LARGE SCALE GENOMIC DNA]</scope>
</reference>
<comment type="caution">
    <text evidence="1">The sequence shown here is derived from an EMBL/GenBank/DDBJ whole genome shotgun (WGS) entry which is preliminary data.</text>
</comment>
<dbReference type="RefSeq" id="XP_027611752.1">
    <property type="nucleotide sequence ID" value="XM_027755951.1"/>
</dbReference>
<proteinExistence type="predicted"/>
<evidence type="ECO:0000313" key="1">
    <source>
        <dbReference type="EMBL" id="GBE80839.1"/>
    </source>
</evidence>